<dbReference type="PROSITE" id="PS50011">
    <property type="entry name" value="PROTEIN_KINASE_DOM"/>
    <property type="match status" value="1"/>
</dbReference>
<dbReference type="PANTHER" id="PTHR24348">
    <property type="entry name" value="SERINE/THREONINE-PROTEIN KINASE UNC-51-RELATED"/>
    <property type="match status" value="1"/>
</dbReference>
<dbReference type="Pfam" id="PF00069">
    <property type="entry name" value="Pkinase"/>
    <property type="match status" value="1"/>
</dbReference>
<gene>
    <name evidence="7" type="ORF">FGO68_gene5128</name>
</gene>
<evidence type="ECO:0000256" key="5">
    <source>
        <dbReference type="ARBA" id="ARBA00022840"/>
    </source>
</evidence>
<dbReference type="SUPFAM" id="SSF56112">
    <property type="entry name" value="Protein kinase-like (PK-like)"/>
    <property type="match status" value="1"/>
</dbReference>
<dbReference type="Gene3D" id="1.10.510.10">
    <property type="entry name" value="Transferase(Phosphotransferase) domain 1"/>
    <property type="match status" value="1"/>
</dbReference>
<dbReference type="Proteomes" id="UP000785679">
    <property type="component" value="Unassembled WGS sequence"/>
</dbReference>
<accession>A0A8J8P4Y2</accession>
<dbReference type="EMBL" id="RRYP01001283">
    <property type="protein sequence ID" value="TNV86130.1"/>
    <property type="molecule type" value="Genomic_DNA"/>
</dbReference>
<keyword evidence="5" id="KW-0067">ATP-binding</keyword>
<dbReference type="PANTHER" id="PTHR24348:SF22">
    <property type="entry name" value="NON-SPECIFIC SERINE_THREONINE PROTEIN KINASE"/>
    <property type="match status" value="1"/>
</dbReference>
<keyword evidence="8" id="KW-1185">Reference proteome</keyword>
<dbReference type="InterPro" id="IPR003409">
    <property type="entry name" value="MORN"/>
</dbReference>
<name>A0A8J8P4Y2_HALGN</name>
<keyword evidence="3" id="KW-0547">Nucleotide-binding</keyword>
<dbReference type="GO" id="GO:0010506">
    <property type="term" value="P:regulation of autophagy"/>
    <property type="evidence" value="ECO:0007669"/>
    <property type="project" value="InterPro"/>
</dbReference>
<dbReference type="InterPro" id="IPR045269">
    <property type="entry name" value="Atg1-like"/>
</dbReference>
<keyword evidence="4" id="KW-0418">Kinase</keyword>
<keyword evidence="1" id="KW-0808">Transferase</keyword>
<feature type="domain" description="Protein kinase" evidence="6">
    <location>
        <begin position="12"/>
        <end position="269"/>
    </location>
</feature>
<evidence type="ECO:0000313" key="8">
    <source>
        <dbReference type="Proteomes" id="UP000785679"/>
    </source>
</evidence>
<proteinExistence type="predicted"/>
<dbReference type="InterPro" id="IPR011009">
    <property type="entry name" value="Kinase-like_dom_sf"/>
</dbReference>
<reference evidence="7" key="1">
    <citation type="submission" date="2019-06" db="EMBL/GenBank/DDBJ databases">
        <authorList>
            <person name="Zheng W."/>
        </authorList>
    </citation>
    <scope>NUCLEOTIDE SEQUENCE</scope>
    <source>
        <strain evidence="7">QDHG01</strain>
    </source>
</reference>
<keyword evidence="2" id="KW-0677">Repeat</keyword>
<evidence type="ECO:0000256" key="2">
    <source>
        <dbReference type="ARBA" id="ARBA00022737"/>
    </source>
</evidence>
<dbReference type="GO" id="GO:0005776">
    <property type="term" value="C:autophagosome"/>
    <property type="evidence" value="ECO:0007669"/>
    <property type="project" value="TreeGrafter"/>
</dbReference>
<evidence type="ECO:0000256" key="3">
    <source>
        <dbReference type="ARBA" id="ARBA00022741"/>
    </source>
</evidence>
<dbReference type="GO" id="GO:0005829">
    <property type="term" value="C:cytosol"/>
    <property type="evidence" value="ECO:0007669"/>
    <property type="project" value="TreeGrafter"/>
</dbReference>
<dbReference type="GO" id="GO:0004674">
    <property type="term" value="F:protein serine/threonine kinase activity"/>
    <property type="evidence" value="ECO:0007669"/>
    <property type="project" value="InterPro"/>
</dbReference>
<evidence type="ECO:0000313" key="7">
    <source>
        <dbReference type="EMBL" id="TNV86130.1"/>
    </source>
</evidence>
<dbReference type="SUPFAM" id="SSF82185">
    <property type="entry name" value="Histone H3 K4-specific methyltransferase SET7/9 N-terminal domain"/>
    <property type="match status" value="2"/>
</dbReference>
<protein>
    <recommendedName>
        <fullName evidence="6">Protein kinase domain-containing protein</fullName>
    </recommendedName>
</protein>
<evidence type="ECO:0000256" key="1">
    <source>
        <dbReference type="ARBA" id="ARBA00022679"/>
    </source>
</evidence>
<comment type="caution">
    <text evidence="7">The sequence shown here is derived from an EMBL/GenBank/DDBJ whole genome shotgun (WGS) entry which is preliminary data.</text>
</comment>
<evidence type="ECO:0000259" key="6">
    <source>
        <dbReference type="PROSITE" id="PS50011"/>
    </source>
</evidence>
<dbReference type="Pfam" id="PF02493">
    <property type="entry name" value="MORN"/>
    <property type="match status" value="4"/>
</dbReference>
<dbReference type="Gene3D" id="2.20.110.10">
    <property type="entry name" value="Histone H3 K4-specific methyltransferase SET7/9 N-terminal domain"/>
    <property type="match status" value="2"/>
</dbReference>
<dbReference type="GO" id="GO:0016020">
    <property type="term" value="C:membrane"/>
    <property type="evidence" value="ECO:0007669"/>
    <property type="project" value="TreeGrafter"/>
</dbReference>
<dbReference type="SMART" id="SM00698">
    <property type="entry name" value="MORN"/>
    <property type="match status" value="5"/>
</dbReference>
<dbReference type="GO" id="GO:0000045">
    <property type="term" value="P:autophagosome assembly"/>
    <property type="evidence" value="ECO:0007669"/>
    <property type="project" value="TreeGrafter"/>
</dbReference>
<evidence type="ECO:0000256" key="4">
    <source>
        <dbReference type="ARBA" id="ARBA00022777"/>
    </source>
</evidence>
<sequence>MVTPASQLVNGYRNIRKLNEGTFGELFLVENVKTNERYTMKMLSNEDDEQFNMNELEFLKSTKHPFIIKYIEDFPFPSVFIDKHCIILEHANGSDLRNMMNSEEITEQVALNLTTQACLGLAQIHSRGIVHGGIKPDNILIVEKEIGGIVKLGDFGTIKQILSTSKQSFRVGTYQYFAPERRSIKYQGEVDVWALGIILYEMVSGGQFPFDYDFENGSLEDYLIQLPDLILKQLPDHISENCKILIKKMLEKDPLKRPNVFDIFSSAIIYERIKLITELQILGSDIAKIIKKQLVDLNLDGSAQVEEHKELPATCSQTSTSANSLASQQYTQSVHSIDKQLSNLSIQPLPASMKYASYTQSGLNAIIQKIRQRGHDKLVDVALQKGLLQLTILNSNQMKEVKVLEFEGNEFYQSGGTYYGECVEGLRDGWGMLYCIRKDGDQCFFDCEWSQGVPVQGKRMLICEDQWQFYEGQFDARLLRTGTGRNEHEDGKTYQGEYIDGQLNGHGKIKYANGASYEGEWKDGNFHGQGKYTWINGDTYQGEYRDHSKHGLGKYIYAYGATFEGEYRDGNKHGFGRSTQADGDYQEGQYQNGNPIEVHKCFSKQGKLINFRNYVGGQIVEEEKIQ</sequence>
<dbReference type="AlphaFoldDB" id="A0A8J8P4Y2"/>
<dbReference type="GO" id="GO:0005524">
    <property type="term" value="F:ATP binding"/>
    <property type="evidence" value="ECO:0007669"/>
    <property type="project" value="UniProtKB-KW"/>
</dbReference>
<dbReference type="OrthoDB" id="310217at2759"/>
<dbReference type="GO" id="GO:0000407">
    <property type="term" value="C:phagophore assembly site"/>
    <property type="evidence" value="ECO:0007669"/>
    <property type="project" value="TreeGrafter"/>
</dbReference>
<organism evidence="7 8">
    <name type="scientific">Halteria grandinella</name>
    <dbReference type="NCBI Taxonomy" id="5974"/>
    <lineage>
        <taxon>Eukaryota</taxon>
        <taxon>Sar</taxon>
        <taxon>Alveolata</taxon>
        <taxon>Ciliophora</taxon>
        <taxon>Intramacronucleata</taxon>
        <taxon>Spirotrichea</taxon>
        <taxon>Stichotrichia</taxon>
        <taxon>Sporadotrichida</taxon>
        <taxon>Halteriidae</taxon>
        <taxon>Halteria</taxon>
    </lineage>
</organism>
<dbReference type="InterPro" id="IPR000719">
    <property type="entry name" value="Prot_kinase_dom"/>
</dbReference>